<comment type="subcellular location">
    <subcellularLocation>
        <location evidence="1">Cell membrane</location>
        <topology evidence="1">Multi-pass membrane protein</topology>
    </subcellularLocation>
</comment>
<feature type="transmembrane region" description="Helical" evidence="8">
    <location>
        <begin position="140"/>
        <end position="161"/>
    </location>
</feature>
<evidence type="ECO:0000256" key="5">
    <source>
        <dbReference type="ARBA" id="ARBA00022960"/>
    </source>
</evidence>
<protein>
    <submittedName>
        <fullName evidence="9">Rod shape-determining protein MreD</fullName>
    </submittedName>
</protein>
<evidence type="ECO:0000256" key="6">
    <source>
        <dbReference type="ARBA" id="ARBA00022989"/>
    </source>
</evidence>
<feature type="transmembrane region" description="Helical" evidence="8">
    <location>
        <begin position="6"/>
        <end position="24"/>
    </location>
</feature>
<evidence type="ECO:0000313" key="10">
    <source>
        <dbReference type="Proteomes" id="UP000252254"/>
    </source>
</evidence>
<dbReference type="STRING" id="200904.GCA_900168775_02368"/>
<comment type="caution">
    <text evidence="9">The sequence shown here is derived from an EMBL/GenBank/DDBJ whole genome shotgun (WGS) entry which is preliminary data.</text>
</comment>
<evidence type="ECO:0000256" key="7">
    <source>
        <dbReference type="ARBA" id="ARBA00023136"/>
    </source>
</evidence>
<keyword evidence="5" id="KW-0133">Cell shape</keyword>
<dbReference type="Proteomes" id="UP000252254">
    <property type="component" value="Unassembled WGS sequence"/>
</dbReference>
<keyword evidence="6 8" id="KW-1133">Transmembrane helix</keyword>
<feature type="transmembrane region" description="Helical" evidence="8">
    <location>
        <begin position="57"/>
        <end position="90"/>
    </location>
</feature>
<dbReference type="EMBL" id="QNRI01000016">
    <property type="protein sequence ID" value="RBO92093.1"/>
    <property type="molecule type" value="Genomic_DNA"/>
</dbReference>
<keyword evidence="3" id="KW-1003">Cell membrane</keyword>
<gene>
    <name evidence="9" type="ORF">DES48_11619</name>
</gene>
<dbReference type="GO" id="GO:0005886">
    <property type="term" value="C:plasma membrane"/>
    <property type="evidence" value="ECO:0007669"/>
    <property type="project" value="UniProtKB-SubCell"/>
</dbReference>
<dbReference type="RefSeq" id="WP_079708372.1">
    <property type="nucleotide sequence ID" value="NZ_BAABQN010000003.1"/>
</dbReference>
<dbReference type="InterPro" id="IPR007227">
    <property type="entry name" value="Cell_shape_determining_MreD"/>
</dbReference>
<sequence length="177" mass="20500">MSRLYIPLLLVLIFVFEGVAYEFIPADITQRDLFIIAHWTFVFLVLMALFYDMEYTYYSILAAVIIGLMTDIAYTNIIGVYMFIYALVIYFIHGIRKLLHANFFVAFLLTILGVALVDMGISFVYSFIGVNNMPLTGYMVYRLVPTLIANAIAFIVFYIIFKSRLVKWATVRFDNKK</sequence>
<dbReference type="NCBIfam" id="TIGR03426">
    <property type="entry name" value="shape_MreD"/>
    <property type="match status" value="1"/>
</dbReference>
<evidence type="ECO:0000256" key="1">
    <source>
        <dbReference type="ARBA" id="ARBA00004651"/>
    </source>
</evidence>
<name>A0A366DPR2_9BACI</name>
<evidence type="ECO:0000256" key="8">
    <source>
        <dbReference type="SAM" id="Phobius"/>
    </source>
</evidence>
<keyword evidence="10" id="KW-1185">Reference proteome</keyword>
<proteinExistence type="inferred from homology"/>
<dbReference type="AlphaFoldDB" id="A0A366DPR2"/>
<comment type="similarity">
    <text evidence="2">Belongs to the MreD family.</text>
</comment>
<evidence type="ECO:0000256" key="3">
    <source>
        <dbReference type="ARBA" id="ARBA00022475"/>
    </source>
</evidence>
<dbReference type="GO" id="GO:0008360">
    <property type="term" value="P:regulation of cell shape"/>
    <property type="evidence" value="ECO:0007669"/>
    <property type="project" value="UniProtKB-KW"/>
</dbReference>
<reference evidence="9 10" key="1">
    <citation type="submission" date="2018-06" db="EMBL/GenBank/DDBJ databases">
        <title>Genomic Encyclopedia of Type Strains, Phase IV (KMG-IV): sequencing the most valuable type-strain genomes for metagenomic binning, comparative biology and taxonomic classification.</title>
        <authorList>
            <person name="Goeker M."/>
        </authorList>
    </citation>
    <scope>NUCLEOTIDE SEQUENCE [LARGE SCALE GENOMIC DNA]</scope>
    <source>
        <strain evidence="9 10">DSM 15140</strain>
    </source>
</reference>
<organism evidence="9 10">
    <name type="scientific">Paraliobacillus ryukyuensis</name>
    <dbReference type="NCBI Taxonomy" id="200904"/>
    <lineage>
        <taxon>Bacteria</taxon>
        <taxon>Bacillati</taxon>
        <taxon>Bacillota</taxon>
        <taxon>Bacilli</taxon>
        <taxon>Bacillales</taxon>
        <taxon>Bacillaceae</taxon>
        <taxon>Paraliobacillus</taxon>
    </lineage>
</organism>
<dbReference type="Pfam" id="PF04093">
    <property type="entry name" value="MreD"/>
    <property type="match status" value="1"/>
</dbReference>
<evidence type="ECO:0000313" key="9">
    <source>
        <dbReference type="EMBL" id="RBO92093.1"/>
    </source>
</evidence>
<feature type="transmembrane region" description="Helical" evidence="8">
    <location>
        <begin position="33"/>
        <end position="51"/>
    </location>
</feature>
<evidence type="ECO:0000256" key="2">
    <source>
        <dbReference type="ARBA" id="ARBA00007776"/>
    </source>
</evidence>
<accession>A0A366DPR2</accession>
<evidence type="ECO:0000256" key="4">
    <source>
        <dbReference type="ARBA" id="ARBA00022692"/>
    </source>
</evidence>
<dbReference type="OrthoDB" id="1653857at2"/>
<feature type="transmembrane region" description="Helical" evidence="8">
    <location>
        <begin position="102"/>
        <end position="128"/>
    </location>
</feature>
<keyword evidence="4 8" id="KW-0812">Transmembrane</keyword>
<keyword evidence="7 8" id="KW-0472">Membrane</keyword>